<evidence type="ECO:0000313" key="2">
    <source>
        <dbReference type="Proteomes" id="UP001194696"/>
    </source>
</evidence>
<organism evidence="1 2">
    <name type="scientific">Linnemannia gamsii</name>
    <dbReference type="NCBI Taxonomy" id="64522"/>
    <lineage>
        <taxon>Eukaryota</taxon>
        <taxon>Fungi</taxon>
        <taxon>Fungi incertae sedis</taxon>
        <taxon>Mucoromycota</taxon>
        <taxon>Mortierellomycotina</taxon>
        <taxon>Mortierellomycetes</taxon>
        <taxon>Mortierellales</taxon>
        <taxon>Mortierellaceae</taxon>
        <taxon>Linnemannia</taxon>
    </lineage>
</organism>
<accession>A0ABQ7K7B3</accession>
<name>A0ABQ7K7B3_9FUNG</name>
<evidence type="ECO:0000313" key="1">
    <source>
        <dbReference type="EMBL" id="KAG0293265.1"/>
    </source>
</evidence>
<dbReference type="Proteomes" id="UP001194696">
    <property type="component" value="Unassembled WGS sequence"/>
</dbReference>
<comment type="caution">
    <text evidence="1">The sequence shown here is derived from an EMBL/GenBank/DDBJ whole genome shotgun (WGS) entry which is preliminary data.</text>
</comment>
<keyword evidence="2" id="KW-1185">Reference proteome</keyword>
<reference evidence="1 2" key="1">
    <citation type="journal article" date="2020" name="Fungal Divers.">
        <title>Resolving the Mortierellaceae phylogeny through synthesis of multi-gene phylogenetics and phylogenomics.</title>
        <authorList>
            <person name="Vandepol N."/>
            <person name="Liber J."/>
            <person name="Desiro A."/>
            <person name="Na H."/>
            <person name="Kennedy M."/>
            <person name="Barry K."/>
            <person name="Grigoriev I.V."/>
            <person name="Miller A.N."/>
            <person name="O'Donnell K."/>
            <person name="Stajich J.E."/>
            <person name="Bonito G."/>
        </authorList>
    </citation>
    <scope>NUCLEOTIDE SEQUENCE [LARGE SCALE GENOMIC DNA]</scope>
    <source>
        <strain evidence="1 2">AD045</strain>
    </source>
</reference>
<dbReference type="EMBL" id="JAAAIM010000163">
    <property type="protein sequence ID" value="KAG0293265.1"/>
    <property type="molecule type" value="Genomic_DNA"/>
</dbReference>
<protein>
    <submittedName>
        <fullName evidence="1">Uncharacterized protein</fullName>
    </submittedName>
</protein>
<gene>
    <name evidence="1" type="ORF">BGZ96_003084</name>
</gene>
<proteinExistence type="predicted"/>
<sequence length="135" mass="15508">MELHIRNIRKGGPWVCKRMVDLSFSFSLWLEQVDVGWRNFACSPLADKAQDAVETTRFIQDQHLVFDRLASLTALESSDVQRSHFAAGEEGCGDNGLQWPKLNYLQGRLNADRHAGVILQEYVEERNIYTSFFDD</sequence>